<dbReference type="InterPro" id="IPR006439">
    <property type="entry name" value="HAD-SF_hydro_IA"/>
</dbReference>
<dbReference type="NCBIfam" id="TIGR01509">
    <property type="entry name" value="HAD-SF-IA-v3"/>
    <property type="match status" value="1"/>
</dbReference>
<keyword evidence="3" id="KW-1185">Reference proteome</keyword>
<accession>A0ABD3I0N2</accession>
<dbReference type="Pfam" id="PF00702">
    <property type="entry name" value="Hydrolase"/>
    <property type="match status" value="1"/>
</dbReference>
<dbReference type="SUPFAM" id="SSF56784">
    <property type="entry name" value="HAD-like"/>
    <property type="match status" value="1"/>
</dbReference>
<feature type="region of interest" description="Disordered" evidence="1">
    <location>
        <begin position="125"/>
        <end position="150"/>
    </location>
</feature>
<sequence>MTNTPAEEFEAIQHTFPSIFCQFQQIFTSSATGMRKPNLNFFKHVLAKSGVEPSETVFLDDDLANVTAAESVGITSILVPSPRDAAALAQTVNQLVSTLHPREEQLSVARDSAFVTCDAGYDPARRARTPTNSTVLGAGGGPSRGHPEFESSAREAGNVAREKNCNLVVPAARGELQIARRISET</sequence>
<evidence type="ECO:0000313" key="2">
    <source>
        <dbReference type="EMBL" id="KAL3697263.1"/>
    </source>
</evidence>
<dbReference type="PANTHER" id="PTHR43611:SF3">
    <property type="entry name" value="FLAVIN MONONUCLEOTIDE HYDROLASE 1, CHLOROPLATIC"/>
    <property type="match status" value="1"/>
</dbReference>
<name>A0ABD3I0N2_9MARC</name>
<dbReference type="Proteomes" id="UP001633002">
    <property type="component" value="Unassembled WGS sequence"/>
</dbReference>
<evidence type="ECO:0000256" key="1">
    <source>
        <dbReference type="SAM" id="MobiDB-lite"/>
    </source>
</evidence>
<gene>
    <name evidence="2" type="ORF">R1sor_011339</name>
</gene>
<protein>
    <submittedName>
        <fullName evidence="2">Uncharacterized protein</fullName>
    </submittedName>
</protein>
<evidence type="ECO:0000313" key="3">
    <source>
        <dbReference type="Proteomes" id="UP001633002"/>
    </source>
</evidence>
<reference evidence="2 3" key="1">
    <citation type="submission" date="2024-09" db="EMBL/GenBank/DDBJ databases">
        <title>Chromosome-scale assembly of Riccia sorocarpa.</title>
        <authorList>
            <person name="Paukszto L."/>
        </authorList>
    </citation>
    <scope>NUCLEOTIDE SEQUENCE [LARGE SCALE GENOMIC DNA]</scope>
    <source>
        <strain evidence="2">LP-2024</strain>
        <tissue evidence="2">Aerial parts of the thallus</tissue>
    </source>
</reference>
<dbReference type="AlphaFoldDB" id="A0ABD3I0N2"/>
<organism evidence="2 3">
    <name type="scientific">Riccia sorocarpa</name>
    <dbReference type="NCBI Taxonomy" id="122646"/>
    <lineage>
        <taxon>Eukaryota</taxon>
        <taxon>Viridiplantae</taxon>
        <taxon>Streptophyta</taxon>
        <taxon>Embryophyta</taxon>
        <taxon>Marchantiophyta</taxon>
        <taxon>Marchantiopsida</taxon>
        <taxon>Marchantiidae</taxon>
        <taxon>Marchantiales</taxon>
        <taxon>Ricciaceae</taxon>
        <taxon>Riccia</taxon>
    </lineage>
</organism>
<proteinExistence type="predicted"/>
<dbReference type="EMBL" id="JBJQOH010000002">
    <property type="protein sequence ID" value="KAL3697263.1"/>
    <property type="molecule type" value="Genomic_DNA"/>
</dbReference>
<comment type="caution">
    <text evidence="2">The sequence shown here is derived from an EMBL/GenBank/DDBJ whole genome shotgun (WGS) entry which is preliminary data.</text>
</comment>
<dbReference type="Gene3D" id="3.40.50.1000">
    <property type="entry name" value="HAD superfamily/HAD-like"/>
    <property type="match status" value="1"/>
</dbReference>
<dbReference type="PANTHER" id="PTHR43611">
    <property type="entry name" value="ALPHA-D-GLUCOSE 1-PHOSPHATE PHOSPHATASE"/>
    <property type="match status" value="1"/>
</dbReference>
<dbReference type="InterPro" id="IPR023214">
    <property type="entry name" value="HAD_sf"/>
</dbReference>
<dbReference type="InterPro" id="IPR036412">
    <property type="entry name" value="HAD-like_sf"/>
</dbReference>